<dbReference type="GeneID" id="54578718"/>
<evidence type="ECO:0000259" key="1">
    <source>
        <dbReference type="Pfam" id="PF06985"/>
    </source>
</evidence>
<dbReference type="PANTHER" id="PTHR24148">
    <property type="entry name" value="ANKYRIN REPEAT DOMAIN-CONTAINING PROTEIN 39 HOMOLOG-RELATED"/>
    <property type="match status" value="1"/>
</dbReference>
<feature type="domain" description="Heterokaryon incompatibility" evidence="1">
    <location>
        <begin position="63"/>
        <end position="269"/>
    </location>
</feature>
<dbReference type="Pfam" id="PF26639">
    <property type="entry name" value="Het-6_barrel"/>
    <property type="match status" value="1"/>
</dbReference>
<evidence type="ECO:0000313" key="3">
    <source>
        <dbReference type="Proteomes" id="UP000800094"/>
    </source>
</evidence>
<reference evidence="2" key="1">
    <citation type="journal article" date="2020" name="Stud. Mycol.">
        <title>101 Dothideomycetes genomes: a test case for predicting lifestyles and emergence of pathogens.</title>
        <authorList>
            <person name="Haridas S."/>
            <person name="Albert R."/>
            <person name="Binder M."/>
            <person name="Bloem J."/>
            <person name="Labutti K."/>
            <person name="Salamov A."/>
            <person name="Andreopoulos B."/>
            <person name="Baker S."/>
            <person name="Barry K."/>
            <person name="Bills G."/>
            <person name="Bluhm B."/>
            <person name="Cannon C."/>
            <person name="Castanera R."/>
            <person name="Culley D."/>
            <person name="Daum C."/>
            <person name="Ezra D."/>
            <person name="Gonzalez J."/>
            <person name="Henrissat B."/>
            <person name="Kuo A."/>
            <person name="Liang C."/>
            <person name="Lipzen A."/>
            <person name="Lutzoni F."/>
            <person name="Magnuson J."/>
            <person name="Mondo S."/>
            <person name="Nolan M."/>
            <person name="Ohm R."/>
            <person name="Pangilinan J."/>
            <person name="Park H.-J."/>
            <person name="Ramirez L."/>
            <person name="Alfaro M."/>
            <person name="Sun H."/>
            <person name="Tritt A."/>
            <person name="Yoshinaga Y."/>
            <person name="Zwiers L.-H."/>
            <person name="Turgeon B."/>
            <person name="Goodwin S."/>
            <person name="Spatafora J."/>
            <person name="Crous P."/>
            <person name="Grigoriev I."/>
        </authorList>
    </citation>
    <scope>NUCLEOTIDE SEQUENCE</scope>
    <source>
        <strain evidence="2">CBS 122368</strain>
    </source>
</reference>
<dbReference type="Pfam" id="PF06985">
    <property type="entry name" value="HET"/>
    <property type="match status" value="1"/>
</dbReference>
<dbReference type="AlphaFoldDB" id="A0A6A6I7F8"/>
<name>A0A6A6I7F8_9PLEO</name>
<accession>A0A6A6I7F8</accession>
<dbReference type="InterPro" id="IPR010730">
    <property type="entry name" value="HET"/>
</dbReference>
<dbReference type="InterPro" id="IPR052895">
    <property type="entry name" value="HetReg/Transcr_Mod"/>
</dbReference>
<keyword evidence="3" id="KW-1185">Reference proteome</keyword>
<gene>
    <name evidence="2" type="ORF">BU26DRAFT_47162</name>
</gene>
<dbReference type="OrthoDB" id="4476201at2759"/>
<dbReference type="Proteomes" id="UP000800094">
    <property type="component" value="Unassembled WGS sequence"/>
</dbReference>
<protein>
    <recommendedName>
        <fullName evidence="1">Heterokaryon incompatibility domain-containing protein</fullName>
    </recommendedName>
</protein>
<organism evidence="2 3">
    <name type="scientific">Trematosphaeria pertusa</name>
    <dbReference type="NCBI Taxonomy" id="390896"/>
    <lineage>
        <taxon>Eukaryota</taxon>
        <taxon>Fungi</taxon>
        <taxon>Dikarya</taxon>
        <taxon>Ascomycota</taxon>
        <taxon>Pezizomycotina</taxon>
        <taxon>Dothideomycetes</taxon>
        <taxon>Pleosporomycetidae</taxon>
        <taxon>Pleosporales</taxon>
        <taxon>Massarineae</taxon>
        <taxon>Trematosphaeriaceae</taxon>
        <taxon>Trematosphaeria</taxon>
    </lineage>
</organism>
<dbReference type="PANTHER" id="PTHR24148:SF79">
    <property type="entry name" value="HETEROKARYON INCOMPATIBILITY DOMAIN-CONTAINING PROTEIN"/>
    <property type="match status" value="1"/>
</dbReference>
<dbReference type="EMBL" id="ML987198">
    <property type="protein sequence ID" value="KAF2246494.1"/>
    <property type="molecule type" value="Genomic_DNA"/>
</dbReference>
<proteinExistence type="predicted"/>
<sequence>MRLRTLLSDVRVTQNLHFLLGNYKYDPLPSPACIRLLEIIPSADKRIVQCFLKPFELDTAPSFQALSYTWGSPALPISRATSASSRTRRLQASSTLPSFSNSDDIGLQHFQQEPEYNGRTRRHSIICNGRVMQVTANLKDALQMLANPVAPRKSVIPPRYYWVDALCVNQENILERNDQVARMAEIFKRARSVVVWLGKEDEYTADALTTVERISEIAEEEWPLIPYTSFYEPARAPHYDRLNLTYHNWLGFIALINRPWFKRAWVVQEIALSKSAFIVCGSRAVEWEKLSKTLSFIKSTKFYHHLHTEKLKHIKALRRNPGIYKRLLRSKLHVGVGPLYLDATRLKISTIDQSGTQERNQMPPLRMLLDTHRFSKSSDPRDKIYAFLGLADRRMAPFRSQPNALTPNYNLSVQEVYTDAARVLLTSYRNLSLLSHVEDPSSRRVPNLPSWVPDYSIDLDPYPLRYRGPSFWKASGNLVWEPNVFGLGNGELDVQGYRLDVIDHTSVLVGESEDPSASWASIVKLALSLELPYPNPSNSRKNPGRVEVLWRTLTTDIYNKQYPAPLHTGSLFIDYILNLQIRYRLTPWSSTDEFQPHHSPLSESIYPEWRTLLQLEPPESPYCLENYRERLTTMVESMFNGTYSAIGLAQLQHEFDQSGGKRRRLFKTRGGYLGTGARSLREGDEVWILHGAGVPFVLRPQENGNYRLLGEAFVYGVMHGEMQGLALPRRHITIE</sequence>
<dbReference type="RefSeq" id="XP_033681498.1">
    <property type="nucleotide sequence ID" value="XM_033825388.1"/>
</dbReference>
<evidence type="ECO:0000313" key="2">
    <source>
        <dbReference type="EMBL" id="KAF2246494.1"/>
    </source>
</evidence>